<feature type="transmembrane region" description="Helical" evidence="1">
    <location>
        <begin position="634"/>
        <end position="650"/>
    </location>
</feature>
<name>A0A0G1CXL8_9BACT</name>
<feature type="transmembrane region" description="Helical" evidence="1">
    <location>
        <begin position="800"/>
        <end position="817"/>
    </location>
</feature>
<comment type="caution">
    <text evidence="2">The sequence shown here is derived from an EMBL/GenBank/DDBJ whole genome shotgun (WGS) entry which is preliminary data.</text>
</comment>
<feature type="transmembrane region" description="Helical" evidence="1">
    <location>
        <begin position="852"/>
        <end position="870"/>
    </location>
</feature>
<feature type="transmembrane region" description="Helical" evidence="1">
    <location>
        <begin position="23"/>
        <end position="43"/>
    </location>
</feature>
<feature type="transmembrane region" description="Helical" evidence="1">
    <location>
        <begin position="93"/>
        <end position="110"/>
    </location>
</feature>
<dbReference type="EMBL" id="LCFI01000008">
    <property type="protein sequence ID" value="KKS90137.1"/>
    <property type="molecule type" value="Genomic_DNA"/>
</dbReference>
<evidence type="ECO:0000313" key="3">
    <source>
        <dbReference type="Proteomes" id="UP000034669"/>
    </source>
</evidence>
<feature type="transmembrane region" description="Helical" evidence="1">
    <location>
        <begin position="176"/>
        <end position="199"/>
    </location>
</feature>
<feature type="transmembrane region" description="Helical" evidence="1">
    <location>
        <begin position="242"/>
        <end position="261"/>
    </location>
</feature>
<feature type="transmembrane region" description="Helical" evidence="1">
    <location>
        <begin position="497"/>
        <end position="514"/>
    </location>
</feature>
<feature type="transmembrane region" description="Helical" evidence="1">
    <location>
        <begin position="211"/>
        <end position="236"/>
    </location>
</feature>
<evidence type="ECO:0000256" key="1">
    <source>
        <dbReference type="SAM" id="Phobius"/>
    </source>
</evidence>
<feature type="transmembrane region" description="Helical" evidence="1">
    <location>
        <begin position="608"/>
        <end position="627"/>
    </location>
</feature>
<dbReference type="InterPro" id="IPR051533">
    <property type="entry name" value="WaaL-like"/>
</dbReference>
<dbReference type="Proteomes" id="UP000034669">
    <property type="component" value="Unassembled WGS sequence"/>
</dbReference>
<feature type="transmembrane region" description="Helical" evidence="1">
    <location>
        <begin position="726"/>
        <end position="743"/>
    </location>
</feature>
<gene>
    <name evidence="2" type="ORF">UV66_C0008G0012</name>
</gene>
<accession>A0A0G1CXL8</accession>
<keyword evidence="1" id="KW-0472">Membrane</keyword>
<keyword evidence="1" id="KW-0812">Transmembrane</keyword>
<evidence type="ECO:0000313" key="2">
    <source>
        <dbReference type="EMBL" id="KKS90137.1"/>
    </source>
</evidence>
<feature type="transmembrane region" description="Helical" evidence="1">
    <location>
        <begin position="55"/>
        <end position="81"/>
    </location>
</feature>
<proteinExistence type="predicted"/>
<feature type="transmembrane region" description="Helical" evidence="1">
    <location>
        <begin position="656"/>
        <end position="680"/>
    </location>
</feature>
<dbReference type="AlphaFoldDB" id="A0A0G1CXL8"/>
<feature type="transmembrane region" description="Helical" evidence="1">
    <location>
        <begin position="882"/>
        <end position="900"/>
    </location>
</feature>
<feature type="transmembrane region" description="Helical" evidence="1">
    <location>
        <begin position="439"/>
        <end position="456"/>
    </location>
</feature>
<feature type="transmembrane region" description="Helical" evidence="1">
    <location>
        <begin position="687"/>
        <end position="720"/>
    </location>
</feature>
<keyword evidence="1" id="KW-1133">Transmembrane helix</keyword>
<sequence>MFLLFFIPLYPKLPLIDITKTWVYIRVEDILVALTVGIFLFTTVKNRTQAFRTPLTAAIVLYWIIGLVSLLFSIVVLRWTIPHFFPHLAVLHYLRRLEYMVVFFLGVASIRRVRDLSRVIIVLALSVFLVDIYAFGQKLGELPAFLTMNEEFAKGLPLYLSPTSRIASTFGGHYDLAAFLAIAITIFVSLILAKTRVWVKALLFVLSSMSFIVLLFTASRVSLVVLIVCIGMVLWWHNKRKWIVPLLIGILVFLPFAARVSERFAKTFRVKTVLYDSRWGSPVGVAVVAADGQVTIEKSASPAVENLPIGSGFIRIPTQPPAAVTASFIVNAVREASWYPTGGERLAVGEELQMALERGHVYFSTQGPVATTSGEVVSVANRFSLERAFVYDISFTTRLQGQWPRAWEALRRNILLGSGYSVLSLAADSDYMRALGETGILGFASFFYIFVAYFLFVRSTGVSPSTIVGSFTIGTSAALVGLLLTAFSVDIFEASKIAYVFWMLMGFTIGGLLLEHQKAFPLWTKTQKILRHPLLFIGVVCFVGFVIFGAGNAYFIGDDFTWLGWARQSYVTDIPSFFTDAAGFFYRPLSKLYYFGAFSLFWFNPQGYISINILLHVVAASLLYLIVKETTKQTILAMVASLVFVIFSVHHENILWISGFSSLAGSASALASVYLFFLFLRRGRFAVGWFVLSLIFSALGLLWYEGMLAMPLAIAAVLIFFGKKRQWWLMAPFIVLIPIYWWIRMAANAVPPSGNYGVRLSTLPFNVIGNTIGYIGMIIVGPYSADFFAGLRSFAREQRVISLAVVVLFGAGVAAVFRRFRWQRIPGVVWFWIAVFFVSLIPYIGLGNISERYAYIASAALVVLGCLGIARLWRFLPSKIRWGRVVLGVVVLAFVVSNWLQLTRAMGQWRAAGKQIDDLLVSVRKKYFPITDNSALIFVGVPFRNGRAWVFPVGFQDAIVHALQSKSIRIYTVGSIAEAREIQASIIDAKIVQVVGDQIYEISGK</sequence>
<organism evidence="2 3">
    <name type="scientific">Candidatus Woesebacteria bacterium GW2011_GWA1_43_12</name>
    <dbReference type="NCBI Taxonomy" id="1618557"/>
    <lineage>
        <taxon>Bacteria</taxon>
        <taxon>Candidatus Woeseibacteriota</taxon>
    </lineage>
</organism>
<feature type="transmembrane region" description="Helical" evidence="1">
    <location>
        <begin position="468"/>
        <end position="491"/>
    </location>
</feature>
<feature type="transmembrane region" description="Helical" evidence="1">
    <location>
        <begin position="763"/>
        <end position="780"/>
    </location>
</feature>
<protein>
    <submittedName>
        <fullName evidence="2">Tetratricopeptide repeat protein</fullName>
    </submittedName>
</protein>
<dbReference type="PANTHER" id="PTHR37422:SF13">
    <property type="entry name" value="LIPOPOLYSACCHARIDE BIOSYNTHESIS PROTEIN PA4999-RELATED"/>
    <property type="match status" value="1"/>
</dbReference>
<feature type="transmembrane region" description="Helical" evidence="1">
    <location>
        <begin position="119"/>
        <end position="136"/>
    </location>
</feature>
<feature type="transmembrane region" description="Helical" evidence="1">
    <location>
        <begin position="534"/>
        <end position="556"/>
    </location>
</feature>
<reference evidence="2 3" key="1">
    <citation type="journal article" date="2015" name="Nature">
        <title>rRNA introns, odd ribosomes, and small enigmatic genomes across a large radiation of phyla.</title>
        <authorList>
            <person name="Brown C.T."/>
            <person name="Hug L.A."/>
            <person name="Thomas B.C."/>
            <person name="Sharon I."/>
            <person name="Castelle C.J."/>
            <person name="Singh A."/>
            <person name="Wilkins M.J."/>
            <person name="Williams K.H."/>
            <person name="Banfield J.F."/>
        </authorList>
    </citation>
    <scope>NUCLEOTIDE SEQUENCE [LARGE SCALE GENOMIC DNA]</scope>
</reference>
<feature type="transmembrane region" description="Helical" evidence="1">
    <location>
        <begin position="829"/>
        <end position="846"/>
    </location>
</feature>
<dbReference type="PANTHER" id="PTHR37422">
    <property type="entry name" value="TEICHURONIC ACID BIOSYNTHESIS PROTEIN TUAE"/>
    <property type="match status" value="1"/>
</dbReference>